<sequence length="507" mass="55622">MANYSNSSSDHFLNADNFEAVLEQLGDALKAGLEFKARREVTNLTGWPESGYSLLEPLPLEGTNISTLLDVIQRDILEGSINFSSNGYLGFPDACNSIAAIAGAIISDVAPQNLVNSRRWAPLATFVEAATVNWLRELIGYKVVESPQSSIDIGGFATTGGVLSNALAVLIARANLIPGFALSGTRGNKILRIIIPNHIDHYSIRTSVNWLGMGTDSIVRAPVVGYRYDLNELKRMVSAFVKGDEAVIVVAYAGDSRSLSIDNLDAIADICEQYGAWLHIDACHGFQLAFSESLSVKLSGLARAHSTTADAHKVLWVPHSLSYLLVRDPNFLKPVVGASDLVTTESMSLGALTPFIGTKRFDSLKLWALIKHLGASNIGSYIELRHQLACEFFELLRDNPRFIVISDEVDINGVIFMHLGNVNISDVTLDNDLIEYLNVHNLQIHDQLMERGKYYLHTFSIPDITNRFGDVARMLQPLRFMSGNVNHSRSDLIGLIAEISHIAEIMA</sequence>
<evidence type="ECO:0000256" key="5">
    <source>
        <dbReference type="ARBA" id="ARBA00023239"/>
    </source>
</evidence>
<dbReference type="GO" id="GO:0005737">
    <property type="term" value="C:cytoplasm"/>
    <property type="evidence" value="ECO:0007669"/>
    <property type="project" value="TreeGrafter"/>
</dbReference>
<evidence type="ECO:0000256" key="7">
    <source>
        <dbReference type="RuleBase" id="RU000382"/>
    </source>
</evidence>
<dbReference type="InterPro" id="IPR015424">
    <property type="entry name" value="PyrdxlP-dep_Trfase"/>
</dbReference>
<dbReference type="GO" id="GO:0030170">
    <property type="term" value="F:pyridoxal phosphate binding"/>
    <property type="evidence" value="ECO:0007669"/>
    <property type="project" value="InterPro"/>
</dbReference>
<dbReference type="RefSeq" id="WP_349963334.1">
    <property type="nucleotide sequence ID" value="NZ_CP157965.1"/>
</dbReference>
<keyword evidence="3" id="KW-0210">Decarboxylase</keyword>
<evidence type="ECO:0000256" key="2">
    <source>
        <dbReference type="ARBA" id="ARBA00009533"/>
    </source>
</evidence>
<dbReference type="EMBL" id="CP157965">
    <property type="protein sequence ID" value="XBT98065.1"/>
    <property type="molecule type" value="Genomic_DNA"/>
</dbReference>
<reference evidence="8" key="1">
    <citation type="submission" date="2024-06" db="EMBL/GenBank/DDBJ databases">
        <authorList>
            <person name="Li T."/>
            <person name="Gao R."/>
        </authorList>
    </citation>
    <scope>NUCLEOTIDE SEQUENCE</scope>
    <source>
        <strain evidence="8">ZPR3</strain>
        <plasmid evidence="8">unnamed5</plasmid>
    </source>
</reference>
<comment type="similarity">
    <text evidence="2 7">Belongs to the group II decarboxylase family.</text>
</comment>
<keyword evidence="8" id="KW-0614">Plasmid</keyword>
<evidence type="ECO:0000256" key="3">
    <source>
        <dbReference type="ARBA" id="ARBA00022793"/>
    </source>
</evidence>
<keyword evidence="5 7" id="KW-0456">Lyase</keyword>
<dbReference type="Gene3D" id="3.40.640.10">
    <property type="entry name" value="Type I PLP-dependent aspartate aminotransferase-like (Major domain)"/>
    <property type="match status" value="1"/>
</dbReference>
<evidence type="ECO:0000256" key="1">
    <source>
        <dbReference type="ARBA" id="ARBA00001933"/>
    </source>
</evidence>
<accession>A0AAU7S6S7</accession>
<evidence type="ECO:0000256" key="4">
    <source>
        <dbReference type="ARBA" id="ARBA00022898"/>
    </source>
</evidence>
<proteinExistence type="inferred from homology"/>
<organism evidence="8">
    <name type="scientific">Rhizobium sp. ZPR3</name>
    <dbReference type="NCBI Taxonomy" id="3158967"/>
    <lineage>
        <taxon>Bacteria</taxon>
        <taxon>Pseudomonadati</taxon>
        <taxon>Pseudomonadota</taxon>
        <taxon>Alphaproteobacteria</taxon>
        <taxon>Hyphomicrobiales</taxon>
        <taxon>Rhizobiaceae</taxon>
        <taxon>Rhizobium/Agrobacterium group</taxon>
        <taxon>Rhizobium</taxon>
    </lineage>
</organism>
<evidence type="ECO:0000256" key="6">
    <source>
        <dbReference type="PIRSR" id="PIRSR602129-50"/>
    </source>
</evidence>
<dbReference type="GO" id="GO:0019752">
    <property type="term" value="P:carboxylic acid metabolic process"/>
    <property type="evidence" value="ECO:0007669"/>
    <property type="project" value="InterPro"/>
</dbReference>
<keyword evidence="4 6" id="KW-0663">Pyridoxal phosphate</keyword>
<comment type="cofactor">
    <cofactor evidence="1 6 7">
        <name>pyridoxal 5'-phosphate</name>
        <dbReference type="ChEBI" id="CHEBI:597326"/>
    </cofactor>
</comment>
<evidence type="ECO:0000313" key="8">
    <source>
        <dbReference type="EMBL" id="XBT98065.1"/>
    </source>
</evidence>
<dbReference type="AlphaFoldDB" id="A0AAU7S6S7"/>
<dbReference type="Pfam" id="PF00282">
    <property type="entry name" value="Pyridoxal_deC"/>
    <property type="match status" value="1"/>
</dbReference>
<dbReference type="PANTHER" id="PTHR45677:SF8">
    <property type="entry name" value="CYSTEINE SULFINIC ACID DECARBOXYLASE"/>
    <property type="match status" value="1"/>
</dbReference>
<gene>
    <name evidence="8" type="ORF">ABM479_35730</name>
</gene>
<dbReference type="SUPFAM" id="SSF53383">
    <property type="entry name" value="PLP-dependent transferases"/>
    <property type="match status" value="1"/>
</dbReference>
<dbReference type="GO" id="GO:0016831">
    <property type="term" value="F:carboxy-lyase activity"/>
    <property type="evidence" value="ECO:0007669"/>
    <property type="project" value="UniProtKB-KW"/>
</dbReference>
<feature type="modified residue" description="N6-(pyridoxal phosphate)lysine" evidence="6">
    <location>
        <position position="313"/>
    </location>
</feature>
<dbReference type="Gene3D" id="3.90.1150.170">
    <property type="match status" value="1"/>
</dbReference>
<dbReference type="PANTHER" id="PTHR45677">
    <property type="entry name" value="GLUTAMATE DECARBOXYLASE-RELATED"/>
    <property type="match status" value="1"/>
</dbReference>
<protein>
    <submittedName>
        <fullName evidence="8">Pyridoxal-dependent decarboxylase</fullName>
    </submittedName>
</protein>
<dbReference type="InterPro" id="IPR015421">
    <property type="entry name" value="PyrdxlP-dep_Trfase_major"/>
</dbReference>
<geneLocation type="plasmid" evidence="8">
    <name>unnamed5</name>
</geneLocation>
<name>A0AAU7S6S7_9HYPH</name>
<dbReference type="InterPro" id="IPR002129">
    <property type="entry name" value="PyrdxlP-dep_de-COase"/>
</dbReference>